<keyword evidence="6" id="KW-1185">Reference proteome</keyword>
<dbReference type="Proteomes" id="UP000220922">
    <property type="component" value="Unassembled WGS sequence"/>
</dbReference>
<dbReference type="GO" id="GO:0008047">
    <property type="term" value="F:enzyme activator activity"/>
    <property type="evidence" value="ECO:0007669"/>
    <property type="project" value="InterPro"/>
</dbReference>
<name>A0A2H3L842_9CHLR</name>
<dbReference type="GO" id="GO:0016485">
    <property type="term" value="P:protein processing"/>
    <property type="evidence" value="ECO:0007669"/>
    <property type="project" value="TreeGrafter"/>
</dbReference>
<keyword evidence="2" id="KW-0645">Protease</keyword>
<dbReference type="RefSeq" id="WP_097653499.1">
    <property type="nucleotide sequence ID" value="NZ_LYXE01000099.1"/>
</dbReference>
<keyword evidence="4" id="KW-0378">Hydrolase</keyword>
<dbReference type="AlphaFoldDB" id="A0A2H3L842"/>
<evidence type="ECO:0000313" key="5">
    <source>
        <dbReference type="EMBL" id="PDV98463.1"/>
    </source>
</evidence>
<dbReference type="PRINTS" id="PR00446">
    <property type="entry name" value="HYDRGNUPTAKE"/>
</dbReference>
<evidence type="ECO:0000256" key="1">
    <source>
        <dbReference type="ARBA" id="ARBA00006814"/>
    </source>
</evidence>
<evidence type="ECO:0000256" key="2">
    <source>
        <dbReference type="ARBA" id="ARBA00022670"/>
    </source>
</evidence>
<evidence type="ECO:0008006" key="7">
    <source>
        <dbReference type="Google" id="ProtNLM"/>
    </source>
</evidence>
<dbReference type="GO" id="GO:0004190">
    <property type="term" value="F:aspartic-type endopeptidase activity"/>
    <property type="evidence" value="ECO:0007669"/>
    <property type="project" value="UniProtKB-KW"/>
</dbReference>
<dbReference type="PANTHER" id="PTHR30302">
    <property type="entry name" value="HYDROGENASE 1 MATURATION PROTEASE"/>
    <property type="match status" value="1"/>
</dbReference>
<reference evidence="5 6" key="1">
    <citation type="submission" date="2016-05" db="EMBL/GenBank/DDBJ databases">
        <authorList>
            <person name="Lavstsen T."/>
            <person name="Jespersen J.S."/>
        </authorList>
    </citation>
    <scope>NUCLEOTIDE SEQUENCE [LARGE SCALE GENOMIC DNA]</scope>
    <source>
        <strain evidence="5 6">B7-9</strain>
    </source>
</reference>
<evidence type="ECO:0000256" key="4">
    <source>
        <dbReference type="ARBA" id="ARBA00022801"/>
    </source>
</evidence>
<evidence type="ECO:0000256" key="3">
    <source>
        <dbReference type="ARBA" id="ARBA00022750"/>
    </source>
</evidence>
<dbReference type="Pfam" id="PF01750">
    <property type="entry name" value="HycI"/>
    <property type="match status" value="1"/>
</dbReference>
<dbReference type="NCBIfam" id="TIGR00072">
    <property type="entry name" value="hydrog_prot"/>
    <property type="match status" value="1"/>
</dbReference>
<accession>A0A2H3L842</accession>
<dbReference type="OrthoDB" id="9794619at2"/>
<dbReference type="PANTHER" id="PTHR30302:SF1">
    <property type="entry name" value="HYDROGENASE 2 MATURATION PROTEASE"/>
    <property type="match status" value="1"/>
</dbReference>
<proteinExistence type="inferred from homology"/>
<sequence length="175" mass="18635">MATLVLGLGNPILTDDAVGIRAAEAVQAALAQRDDALPLAEVATASVGGLALMEAMIGYERVVLIDAFCCREPSPGRIHRLTLEDLEANRATVHSASSHDTRFETALALGRHMGFLLPNEIIIYAIEATNIVDFSEQITPAVARAIPQTVHAILSELLPSNLVRSSTEEAHNGFA</sequence>
<dbReference type="InterPro" id="IPR023430">
    <property type="entry name" value="Pept_HybD-like_dom_sf"/>
</dbReference>
<keyword evidence="3" id="KW-0064">Aspartyl protease</keyword>
<dbReference type="Gene3D" id="3.40.50.1450">
    <property type="entry name" value="HybD-like"/>
    <property type="match status" value="1"/>
</dbReference>
<organism evidence="5 6">
    <name type="scientific">Candidatus Chloroploca asiatica</name>
    <dbReference type="NCBI Taxonomy" id="1506545"/>
    <lineage>
        <taxon>Bacteria</taxon>
        <taxon>Bacillati</taxon>
        <taxon>Chloroflexota</taxon>
        <taxon>Chloroflexia</taxon>
        <taxon>Chloroflexales</taxon>
        <taxon>Chloroflexineae</taxon>
        <taxon>Oscillochloridaceae</taxon>
        <taxon>Candidatus Chloroploca</taxon>
    </lineage>
</organism>
<dbReference type="InterPro" id="IPR000671">
    <property type="entry name" value="Peptidase_A31"/>
</dbReference>
<evidence type="ECO:0000313" key="6">
    <source>
        <dbReference type="Proteomes" id="UP000220922"/>
    </source>
</evidence>
<comment type="caution">
    <text evidence="5">The sequence shown here is derived from an EMBL/GenBank/DDBJ whole genome shotgun (WGS) entry which is preliminary data.</text>
</comment>
<gene>
    <name evidence="5" type="ORF">A9Q02_15285</name>
</gene>
<comment type="similarity">
    <text evidence="1">Belongs to the peptidase A31 family.</text>
</comment>
<dbReference type="EMBL" id="LYXE01000099">
    <property type="protein sequence ID" value="PDV98463.1"/>
    <property type="molecule type" value="Genomic_DNA"/>
</dbReference>
<dbReference type="SUPFAM" id="SSF53163">
    <property type="entry name" value="HybD-like"/>
    <property type="match status" value="1"/>
</dbReference>
<dbReference type="CDD" id="cd00518">
    <property type="entry name" value="H2MP"/>
    <property type="match status" value="1"/>
</dbReference>
<protein>
    <recommendedName>
        <fullName evidence="7">Hydrogenase maturation protease</fullName>
    </recommendedName>
</protein>